<dbReference type="EMBL" id="MGGE01000014">
    <property type="protein sequence ID" value="OGM21506.1"/>
    <property type="molecule type" value="Genomic_DNA"/>
</dbReference>
<evidence type="ECO:0000259" key="1">
    <source>
        <dbReference type="PROSITE" id="PS50164"/>
    </source>
</evidence>
<dbReference type="AlphaFoldDB" id="A0A1F7Y2L0"/>
<organism evidence="2 3">
    <name type="scientific">Candidatus Woesebacteria bacterium RIFCSPHIGHO2_01_FULL_38_9</name>
    <dbReference type="NCBI Taxonomy" id="1802492"/>
    <lineage>
        <taxon>Bacteria</taxon>
        <taxon>Candidatus Woeseibacteriota</taxon>
    </lineage>
</organism>
<dbReference type="Proteomes" id="UP000178419">
    <property type="component" value="Unassembled WGS sequence"/>
</dbReference>
<dbReference type="PROSITE" id="PS50164">
    <property type="entry name" value="GIY_YIG"/>
    <property type="match status" value="1"/>
</dbReference>
<dbReference type="Pfam" id="PF01541">
    <property type="entry name" value="GIY-YIG"/>
    <property type="match status" value="1"/>
</dbReference>
<feature type="domain" description="GIY-YIG" evidence="1">
    <location>
        <begin position="1"/>
        <end position="79"/>
    </location>
</feature>
<comment type="caution">
    <text evidence="2">The sequence shown here is derived from an EMBL/GenBank/DDBJ whole genome shotgun (WGS) entry which is preliminary data.</text>
</comment>
<gene>
    <name evidence="2" type="ORF">A2714_00095</name>
</gene>
<dbReference type="Gene3D" id="3.40.1440.10">
    <property type="entry name" value="GIY-YIG endonuclease"/>
    <property type="match status" value="1"/>
</dbReference>
<accession>A0A1F7Y2L0</accession>
<dbReference type="SUPFAM" id="SSF82771">
    <property type="entry name" value="GIY-YIG endonuclease"/>
    <property type="match status" value="1"/>
</dbReference>
<evidence type="ECO:0000313" key="2">
    <source>
        <dbReference type="EMBL" id="OGM21506.1"/>
    </source>
</evidence>
<evidence type="ECO:0000313" key="3">
    <source>
        <dbReference type="Proteomes" id="UP000178419"/>
    </source>
</evidence>
<reference evidence="2 3" key="1">
    <citation type="journal article" date="2016" name="Nat. Commun.">
        <title>Thousands of microbial genomes shed light on interconnected biogeochemical processes in an aquifer system.</title>
        <authorList>
            <person name="Anantharaman K."/>
            <person name="Brown C.T."/>
            <person name="Hug L.A."/>
            <person name="Sharon I."/>
            <person name="Castelle C.J."/>
            <person name="Probst A.J."/>
            <person name="Thomas B.C."/>
            <person name="Singh A."/>
            <person name="Wilkins M.J."/>
            <person name="Karaoz U."/>
            <person name="Brodie E.L."/>
            <person name="Williams K.H."/>
            <person name="Hubbard S.S."/>
            <person name="Banfield J.F."/>
        </authorList>
    </citation>
    <scope>NUCLEOTIDE SEQUENCE [LARGE SCALE GENOMIC DNA]</scope>
</reference>
<name>A0A1F7Y2L0_9BACT</name>
<dbReference type="InterPro" id="IPR035901">
    <property type="entry name" value="GIY-YIG_endonuc_sf"/>
</dbReference>
<protein>
    <recommendedName>
        <fullName evidence="1">GIY-YIG domain-containing protein</fullName>
    </recommendedName>
</protein>
<proteinExistence type="predicted"/>
<dbReference type="InterPro" id="IPR000305">
    <property type="entry name" value="GIY-YIG_endonuc"/>
</dbReference>
<sequence>MFYTYVLLCKNIRDNSQKFYVSNTYNLRVRLNKHKSKSVKTTKKFDKIILIYYEACLNKTDARKRELQLKTGFGRGYLKRRLKNYMQIRGHS</sequence>